<evidence type="ECO:0000256" key="6">
    <source>
        <dbReference type="SAM" id="SignalP"/>
    </source>
</evidence>
<dbReference type="GO" id="GO:0004185">
    <property type="term" value="F:serine-type carboxypeptidase activity"/>
    <property type="evidence" value="ECO:0007669"/>
    <property type="project" value="InterPro"/>
</dbReference>
<evidence type="ECO:0000256" key="5">
    <source>
        <dbReference type="ARBA" id="ARBA00023180"/>
    </source>
</evidence>
<sequence>MPRPSTILARFLCAAALVCAPCGSPSMAAAAPAPAVPAAPAPTPDTPTSLLPADSITHHTLVLHGRHIAYTAQAGTLTLRDEAGKPAAKMFYVAYRCDAIDGHGGASCLGTDGRRPVSFFFNGGPGAGTAFLNLGAAGPAVLDFPTADPTDGGGARLRDNPDSWLGATDMVFLDAVGTGYSRALDDKTAPKAFYGVKQDAAAFAKAIALWVAQNGRAGSPHYLVGESYGGIRSMQVAWALQTQQSLIPDGIVMISPAIEMGLLDVTDNPLGAALSLPGLINAQLEREHRLSPASINEGYDFALGPYLSTLAASIPTGEKAGAFYADIARRTGLPVATVTKLRGVLDVSAHDVRSRDGRLYSTYDATQSIADPYPEGVDNADSPDPVLWGYGRAYGAAFAGYAADTLGFRTDLTYDLLNLKVNGAWDYRDGEGGLEARQIPLLRKLLALDPGLHVFVANGLFDMSCPFASTRWMIAHLPVGADRVGAYLYAGGHMLYSRPDSRAALTRDVAAFMAPASDGDAHPHPTHG</sequence>
<gene>
    <name evidence="7" type="ORF">HUK82_06715</name>
</gene>
<keyword evidence="1" id="KW-0121">Carboxypeptidase</keyword>
<feature type="signal peptide" evidence="6">
    <location>
        <begin position="1"/>
        <end position="30"/>
    </location>
</feature>
<keyword evidence="4" id="KW-0378">Hydrolase</keyword>
<dbReference type="PANTHER" id="PTHR11802:SF3">
    <property type="entry name" value="RETINOID-INDUCIBLE SERINE CARBOXYPEPTIDASE"/>
    <property type="match status" value="1"/>
</dbReference>
<reference evidence="7 8" key="1">
    <citation type="submission" date="2020-06" db="EMBL/GenBank/DDBJ databases">
        <title>Description of novel acetic acid bacteria.</title>
        <authorList>
            <person name="Sombolestani A."/>
        </authorList>
    </citation>
    <scope>NUCLEOTIDE SEQUENCE [LARGE SCALE GENOMIC DNA]</scope>
    <source>
        <strain evidence="7 8">LMG 27010</strain>
    </source>
</reference>
<feature type="chain" id="PRO_5032447281" evidence="6">
    <location>
        <begin position="31"/>
        <end position="528"/>
    </location>
</feature>
<proteinExistence type="predicted"/>
<dbReference type="Pfam" id="PF00450">
    <property type="entry name" value="Peptidase_S10"/>
    <property type="match status" value="1"/>
</dbReference>
<name>A0A850P8M4_9PROT</name>
<keyword evidence="8" id="KW-1185">Reference proteome</keyword>
<organism evidence="7 8">
    <name type="scientific">Ameyamaea chiangmaiensis</name>
    <dbReference type="NCBI Taxonomy" id="442969"/>
    <lineage>
        <taxon>Bacteria</taxon>
        <taxon>Pseudomonadati</taxon>
        <taxon>Pseudomonadota</taxon>
        <taxon>Alphaproteobacteria</taxon>
        <taxon>Acetobacterales</taxon>
        <taxon>Acetobacteraceae</taxon>
        <taxon>Ameyamaea</taxon>
    </lineage>
</organism>
<keyword evidence="5" id="KW-0325">Glycoprotein</keyword>
<keyword evidence="3 6" id="KW-0732">Signal</keyword>
<dbReference type="Proteomes" id="UP000585665">
    <property type="component" value="Unassembled WGS sequence"/>
</dbReference>
<evidence type="ECO:0000256" key="4">
    <source>
        <dbReference type="ARBA" id="ARBA00022801"/>
    </source>
</evidence>
<dbReference type="AlphaFoldDB" id="A0A850P8M4"/>
<accession>A0A850P8M4</accession>
<keyword evidence="2" id="KW-0645">Protease</keyword>
<evidence type="ECO:0000256" key="2">
    <source>
        <dbReference type="ARBA" id="ARBA00022670"/>
    </source>
</evidence>
<protein>
    <submittedName>
        <fullName evidence="7">Peptidase S10</fullName>
    </submittedName>
</protein>
<dbReference type="PANTHER" id="PTHR11802">
    <property type="entry name" value="SERINE PROTEASE FAMILY S10 SERINE CARBOXYPEPTIDASE"/>
    <property type="match status" value="1"/>
</dbReference>
<dbReference type="EMBL" id="JABXXR010000034">
    <property type="protein sequence ID" value="NVN40258.1"/>
    <property type="molecule type" value="Genomic_DNA"/>
</dbReference>
<dbReference type="SUPFAM" id="SSF53474">
    <property type="entry name" value="alpha/beta-Hydrolases"/>
    <property type="match status" value="1"/>
</dbReference>
<evidence type="ECO:0000313" key="8">
    <source>
        <dbReference type="Proteomes" id="UP000585665"/>
    </source>
</evidence>
<evidence type="ECO:0000313" key="7">
    <source>
        <dbReference type="EMBL" id="NVN40258.1"/>
    </source>
</evidence>
<dbReference type="InterPro" id="IPR001563">
    <property type="entry name" value="Peptidase_S10"/>
</dbReference>
<comment type="caution">
    <text evidence="7">The sequence shown here is derived from an EMBL/GenBank/DDBJ whole genome shotgun (WGS) entry which is preliminary data.</text>
</comment>
<evidence type="ECO:0000256" key="3">
    <source>
        <dbReference type="ARBA" id="ARBA00022729"/>
    </source>
</evidence>
<dbReference type="InterPro" id="IPR029058">
    <property type="entry name" value="AB_hydrolase_fold"/>
</dbReference>
<dbReference type="GO" id="GO:0006508">
    <property type="term" value="P:proteolysis"/>
    <property type="evidence" value="ECO:0007669"/>
    <property type="project" value="UniProtKB-KW"/>
</dbReference>
<evidence type="ECO:0000256" key="1">
    <source>
        <dbReference type="ARBA" id="ARBA00022645"/>
    </source>
</evidence>
<dbReference type="Gene3D" id="3.40.50.1820">
    <property type="entry name" value="alpha/beta hydrolase"/>
    <property type="match status" value="1"/>
</dbReference>